<name>A0A240DXZ7_9BURK</name>
<accession>A0A240DXZ7</accession>
<evidence type="ECO:0000256" key="1">
    <source>
        <dbReference type="SAM" id="SignalP"/>
    </source>
</evidence>
<gene>
    <name evidence="2" type="ORF">SAMN06295945_0385</name>
</gene>
<keyword evidence="1" id="KW-0732">Signal</keyword>
<dbReference type="EMBL" id="OANS01000001">
    <property type="protein sequence ID" value="SNX28065.1"/>
    <property type="molecule type" value="Genomic_DNA"/>
</dbReference>
<evidence type="ECO:0000313" key="2">
    <source>
        <dbReference type="EMBL" id="SNX28065.1"/>
    </source>
</evidence>
<dbReference type="RefSeq" id="WP_096672155.1">
    <property type="nucleotide sequence ID" value="NZ_OANS01000001.1"/>
</dbReference>
<dbReference type="Proteomes" id="UP000218069">
    <property type="component" value="Unassembled WGS sequence"/>
</dbReference>
<keyword evidence="3" id="KW-1185">Reference proteome</keyword>
<protein>
    <recommendedName>
        <fullName evidence="4">HdeA/HdeB family protein</fullName>
    </recommendedName>
</protein>
<organism evidence="2 3">
    <name type="scientific">Polynucleobacter meluiroseus</name>
    <dbReference type="NCBI Taxonomy" id="1938814"/>
    <lineage>
        <taxon>Bacteria</taxon>
        <taxon>Pseudomonadati</taxon>
        <taxon>Pseudomonadota</taxon>
        <taxon>Betaproteobacteria</taxon>
        <taxon>Burkholderiales</taxon>
        <taxon>Burkholderiaceae</taxon>
        <taxon>Polynucleobacter</taxon>
    </lineage>
</organism>
<feature type="signal peptide" evidence="1">
    <location>
        <begin position="1"/>
        <end position="22"/>
    </location>
</feature>
<dbReference type="OrthoDB" id="9133182at2"/>
<sequence length="108" mass="11777">MKKLLPLLTMILLMAGAGQSFAAAPNGEYQKICTQEQLAEHKSLKGNTLTEADFKSYCSCVSEFVSKNATNKQLNELVMDPKAKPDWLKVVEDKAMKSCLGPAPKISA</sequence>
<evidence type="ECO:0000313" key="3">
    <source>
        <dbReference type="Proteomes" id="UP000218069"/>
    </source>
</evidence>
<reference evidence="3" key="1">
    <citation type="submission" date="2017-08" db="EMBL/GenBank/DDBJ databases">
        <authorList>
            <person name="Varghese N."/>
            <person name="Submissions S."/>
        </authorList>
    </citation>
    <scope>NUCLEOTIDE SEQUENCE [LARGE SCALE GENOMIC DNA]</scope>
    <source>
        <strain evidence="3">AP-Melu-1000-B4</strain>
    </source>
</reference>
<feature type="chain" id="PRO_5012851163" description="HdeA/HdeB family protein" evidence="1">
    <location>
        <begin position="23"/>
        <end position="108"/>
    </location>
</feature>
<evidence type="ECO:0008006" key="4">
    <source>
        <dbReference type="Google" id="ProtNLM"/>
    </source>
</evidence>
<proteinExistence type="predicted"/>
<dbReference type="AlphaFoldDB" id="A0A240DXZ7"/>